<evidence type="ECO:0000313" key="2">
    <source>
        <dbReference type="Proteomes" id="UP000694843"/>
    </source>
</evidence>
<protein>
    <submittedName>
        <fullName evidence="3">Uncharacterized protein LOC125177538</fullName>
    </submittedName>
</protein>
<proteinExistence type="predicted"/>
<dbReference type="AlphaFoldDB" id="A0A8B7NKZ4"/>
<dbReference type="RefSeq" id="XP_018014333.1">
    <property type="nucleotide sequence ID" value="XM_018158844.2"/>
</dbReference>
<organism evidence="2 3">
    <name type="scientific">Hyalella azteca</name>
    <name type="common">Amphipod</name>
    <dbReference type="NCBI Taxonomy" id="294128"/>
    <lineage>
        <taxon>Eukaryota</taxon>
        <taxon>Metazoa</taxon>
        <taxon>Ecdysozoa</taxon>
        <taxon>Arthropoda</taxon>
        <taxon>Crustacea</taxon>
        <taxon>Multicrustacea</taxon>
        <taxon>Malacostraca</taxon>
        <taxon>Eumalacostraca</taxon>
        <taxon>Peracarida</taxon>
        <taxon>Amphipoda</taxon>
        <taxon>Senticaudata</taxon>
        <taxon>Talitrida</taxon>
        <taxon>Talitroidea</taxon>
        <taxon>Hyalellidae</taxon>
        <taxon>Hyalella</taxon>
    </lineage>
</organism>
<keyword evidence="2" id="KW-1185">Reference proteome</keyword>
<dbReference type="KEGG" id="hazt:125177538"/>
<evidence type="ECO:0000256" key="1">
    <source>
        <dbReference type="SAM" id="SignalP"/>
    </source>
</evidence>
<name>A0A8B7NKZ4_HYAAZ</name>
<evidence type="ECO:0000313" key="3">
    <source>
        <dbReference type="RefSeq" id="XP_018014333.1"/>
    </source>
</evidence>
<feature type="chain" id="PRO_5034795437" evidence="1">
    <location>
        <begin position="26"/>
        <end position="210"/>
    </location>
</feature>
<dbReference type="Proteomes" id="UP000694843">
    <property type="component" value="Unplaced"/>
</dbReference>
<sequence>MRLRTTIRITLYVVTLLDILSCGESGYQQQKFLPVQAKTFHKSCLLGNVDISYPDNSLALFDCGKQCMLTNNCRLFCFNSGTMSCDLLECFVSQWFPGVTPSSNTATFKTCYSSWADARDIIRSNMVTTGSPAAYTNSPPINAIDGYFCRKEFTEYGFTSTGFSTYFLQINFGSAVKVAEVSIVHATNIAEYFKSVVVRLGTRLLKPATQ</sequence>
<feature type="signal peptide" evidence="1">
    <location>
        <begin position="1"/>
        <end position="25"/>
    </location>
</feature>
<reference evidence="3" key="1">
    <citation type="submission" date="2025-08" db="UniProtKB">
        <authorList>
            <consortium name="RefSeq"/>
        </authorList>
    </citation>
    <scope>IDENTIFICATION</scope>
    <source>
        <tissue evidence="3">Whole organism</tissue>
    </source>
</reference>
<accession>A0A8B7NKZ4</accession>
<keyword evidence="1" id="KW-0732">Signal</keyword>
<gene>
    <name evidence="3" type="primary">LOC125177538</name>
</gene>
<dbReference type="GeneID" id="125177538"/>